<keyword evidence="1" id="KW-0472">Membrane</keyword>
<dbReference type="AlphaFoldDB" id="A0A3D4SY83"/>
<dbReference type="STRING" id="863239.GCA_000213935_02249"/>
<organism evidence="2 3">
    <name type="scientific">Corynebacterium nuruki</name>
    <dbReference type="NCBI Taxonomy" id="1032851"/>
    <lineage>
        <taxon>Bacteria</taxon>
        <taxon>Bacillati</taxon>
        <taxon>Actinomycetota</taxon>
        <taxon>Actinomycetes</taxon>
        <taxon>Mycobacteriales</taxon>
        <taxon>Corynebacteriaceae</taxon>
        <taxon>Corynebacterium</taxon>
    </lineage>
</organism>
<name>A0A3D4SY83_9CORY</name>
<accession>A0A3D4SY83</accession>
<dbReference type="EMBL" id="DQID01000114">
    <property type="protein sequence ID" value="HCT13987.1"/>
    <property type="molecule type" value="Genomic_DNA"/>
</dbReference>
<feature type="transmembrane region" description="Helical" evidence="1">
    <location>
        <begin position="44"/>
        <end position="63"/>
    </location>
</feature>
<evidence type="ECO:0000313" key="3">
    <source>
        <dbReference type="Proteomes" id="UP000261739"/>
    </source>
</evidence>
<evidence type="ECO:0000256" key="1">
    <source>
        <dbReference type="SAM" id="Phobius"/>
    </source>
</evidence>
<keyword evidence="1" id="KW-0812">Transmembrane</keyword>
<keyword evidence="1" id="KW-1133">Transmembrane helix</keyword>
<reference evidence="2 3" key="1">
    <citation type="journal article" date="2018" name="Nat. Biotechnol.">
        <title>A standardized bacterial taxonomy based on genome phylogeny substantially revises the tree of life.</title>
        <authorList>
            <person name="Parks D.H."/>
            <person name="Chuvochina M."/>
            <person name="Waite D.W."/>
            <person name="Rinke C."/>
            <person name="Skarshewski A."/>
            <person name="Chaumeil P.A."/>
            <person name="Hugenholtz P."/>
        </authorList>
    </citation>
    <scope>NUCLEOTIDE SEQUENCE [LARGE SCALE GENOMIC DNA]</scope>
    <source>
        <strain evidence="2">UBA11247</strain>
    </source>
</reference>
<gene>
    <name evidence="2" type="ORF">DIW82_04105</name>
</gene>
<proteinExistence type="predicted"/>
<sequence length="64" mass="6640">MARLIAGGLCGIAVILALLGSPLWVAHAVAGVVPVVAVFLSERSGWWLVVPYVALVAVIAVAWF</sequence>
<protein>
    <submittedName>
        <fullName evidence="2">Uncharacterized protein</fullName>
    </submittedName>
</protein>
<comment type="caution">
    <text evidence="2">The sequence shown here is derived from an EMBL/GenBank/DDBJ whole genome shotgun (WGS) entry which is preliminary data.</text>
</comment>
<evidence type="ECO:0000313" key="2">
    <source>
        <dbReference type="EMBL" id="HCT13987.1"/>
    </source>
</evidence>
<dbReference type="Proteomes" id="UP000261739">
    <property type="component" value="Unassembled WGS sequence"/>
</dbReference>